<comment type="similarity">
    <text evidence="1">Belongs to the short-chain dehydrogenases/reductases (SDR) family.</text>
</comment>
<dbReference type="PANTHER" id="PTHR42760">
    <property type="entry name" value="SHORT-CHAIN DEHYDROGENASES/REDUCTASES FAMILY MEMBER"/>
    <property type="match status" value="1"/>
</dbReference>
<dbReference type="Pfam" id="PF13561">
    <property type="entry name" value="adh_short_C2"/>
    <property type="match status" value="1"/>
</dbReference>
<feature type="domain" description="Ketoreductase" evidence="3">
    <location>
        <begin position="7"/>
        <end position="191"/>
    </location>
</feature>
<reference evidence="4" key="1">
    <citation type="submission" date="2018-05" db="EMBL/GenBank/DDBJ databases">
        <authorList>
            <person name="Lanie J.A."/>
            <person name="Ng W.-L."/>
            <person name="Kazmierczak K.M."/>
            <person name="Andrzejewski T.M."/>
            <person name="Davidsen T.M."/>
            <person name="Wayne K.J."/>
            <person name="Tettelin H."/>
            <person name="Glass J.I."/>
            <person name="Rusch D."/>
            <person name="Podicherti R."/>
            <person name="Tsui H.-C.T."/>
            <person name="Winkler M.E."/>
        </authorList>
    </citation>
    <scope>NUCLEOTIDE SEQUENCE</scope>
</reference>
<protein>
    <recommendedName>
        <fullName evidence="3">Ketoreductase domain-containing protein</fullName>
    </recommendedName>
</protein>
<dbReference type="PRINTS" id="PR00081">
    <property type="entry name" value="GDHRDH"/>
</dbReference>
<dbReference type="PROSITE" id="PS00061">
    <property type="entry name" value="ADH_SHORT"/>
    <property type="match status" value="1"/>
</dbReference>
<dbReference type="GO" id="GO:0016616">
    <property type="term" value="F:oxidoreductase activity, acting on the CH-OH group of donors, NAD or NADP as acceptor"/>
    <property type="evidence" value="ECO:0007669"/>
    <property type="project" value="UniProtKB-ARBA"/>
</dbReference>
<dbReference type="FunFam" id="3.40.50.720:FF:000173">
    <property type="entry name" value="3-oxoacyl-[acyl-carrier protein] reductase"/>
    <property type="match status" value="1"/>
</dbReference>
<dbReference type="InterPro" id="IPR002347">
    <property type="entry name" value="SDR_fam"/>
</dbReference>
<accession>A0A381YSS5</accession>
<dbReference type="PANTHER" id="PTHR42760:SF40">
    <property type="entry name" value="3-OXOACYL-[ACYL-CARRIER-PROTEIN] REDUCTASE, CHLOROPLASTIC"/>
    <property type="match status" value="1"/>
</dbReference>
<dbReference type="SMART" id="SM00822">
    <property type="entry name" value="PKS_KR"/>
    <property type="match status" value="1"/>
</dbReference>
<sequence>MFSFTGRNILVTGAGSGIGKATALSLGQQGGGVIVVDQNQETADRTVEQLEQIGTKAKAILADISDPEAVDRMYAETLEDFETLDGIVHCAGIGIERTIMETTMEEWNRIISVNLTGTFLCAQGAAKIMARQRYGRIVLMSSAAGERGGTGRTAYGASKGGVSAITRVLAVELAELGVTVNALAPGAIETELVSKMHDAETREAYCSRIPINRYGTPEEVASTAIFLVSEEAGYISGVVMPVDGGFLGGGVIKRKGNPTGQP</sequence>
<dbReference type="EMBL" id="UINC01018957">
    <property type="protein sequence ID" value="SVA80004.1"/>
    <property type="molecule type" value="Genomic_DNA"/>
</dbReference>
<evidence type="ECO:0000256" key="2">
    <source>
        <dbReference type="ARBA" id="ARBA00023002"/>
    </source>
</evidence>
<proteinExistence type="inferred from homology"/>
<evidence type="ECO:0000256" key="1">
    <source>
        <dbReference type="ARBA" id="ARBA00006484"/>
    </source>
</evidence>
<dbReference type="Gene3D" id="3.40.50.720">
    <property type="entry name" value="NAD(P)-binding Rossmann-like Domain"/>
    <property type="match status" value="1"/>
</dbReference>
<dbReference type="InterPro" id="IPR036291">
    <property type="entry name" value="NAD(P)-bd_dom_sf"/>
</dbReference>
<dbReference type="InterPro" id="IPR020904">
    <property type="entry name" value="Sc_DH/Rdtase_CS"/>
</dbReference>
<dbReference type="GO" id="GO:0030497">
    <property type="term" value="P:fatty acid elongation"/>
    <property type="evidence" value="ECO:0007669"/>
    <property type="project" value="TreeGrafter"/>
</dbReference>
<evidence type="ECO:0000259" key="3">
    <source>
        <dbReference type="SMART" id="SM00822"/>
    </source>
</evidence>
<dbReference type="AlphaFoldDB" id="A0A381YSS5"/>
<gene>
    <name evidence="4" type="ORF">METZ01_LOCUS132858</name>
</gene>
<dbReference type="PRINTS" id="PR00080">
    <property type="entry name" value="SDRFAMILY"/>
</dbReference>
<evidence type="ECO:0000313" key="4">
    <source>
        <dbReference type="EMBL" id="SVA80004.1"/>
    </source>
</evidence>
<dbReference type="NCBIfam" id="NF005559">
    <property type="entry name" value="PRK07231.1"/>
    <property type="match status" value="1"/>
</dbReference>
<organism evidence="4">
    <name type="scientific">marine metagenome</name>
    <dbReference type="NCBI Taxonomy" id="408172"/>
    <lineage>
        <taxon>unclassified sequences</taxon>
        <taxon>metagenomes</taxon>
        <taxon>ecological metagenomes</taxon>
    </lineage>
</organism>
<name>A0A381YSS5_9ZZZZ</name>
<keyword evidence="2" id="KW-0560">Oxidoreductase</keyword>
<dbReference type="InterPro" id="IPR057326">
    <property type="entry name" value="KR_dom"/>
</dbReference>
<dbReference type="SUPFAM" id="SSF51735">
    <property type="entry name" value="NAD(P)-binding Rossmann-fold domains"/>
    <property type="match status" value="1"/>
</dbReference>
<dbReference type="NCBIfam" id="NF009466">
    <property type="entry name" value="PRK12826.1-2"/>
    <property type="match status" value="1"/>
</dbReference>